<protein>
    <submittedName>
        <fullName evidence="2">Uncharacterized protein</fullName>
    </submittedName>
</protein>
<sequence length="68" mass="7774">MPLKESNLSSTKKIPGLDTPEYWQSVFDVPGEESSDWDGNFDEESDYEASEDEQNREVDEPVYNGRQG</sequence>
<name>W2PKW6_PHYN3</name>
<evidence type="ECO:0000256" key="1">
    <source>
        <dbReference type="SAM" id="MobiDB-lite"/>
    </source>
</evidence>
<proteinExistence type="predicted"/>
<dbReference type="EMBL" id="KI669632">
    <property type="protein sequence ID" value="ETN00874.1"/>
    <property type="molecule type" value="Genomic_DNA"/>
</dbReference>
<dbReference type="AlphaFoldDB" id="W2PKW6"/>
<dbReference type="Proteomes" id="UP000018817">
    <property type="component" value="Unassembled WGS sequence"/>
</dbReference>
<accession>W2PKW6</accession>
<dbReference type="GeneID" id="20186712"/>
<gene>
    <name evidence="2" type="ORF">PPTG_17758</name>
</gene>
<dbReference type="RefSeq" id="XP_008913788.1">
    <property type="nucleotide sequence ID" value="XM_008915540.1"/>
</dbReference>
<feature type="compositionally biased region" description="Acidic residues" evidence="1">
    <location>
        <begin position="30"/>
        <end position="52"/>
    </location>
</feature>
<evidence type="ECO:0000313" key="2">
    <source>
        <dbReference type="EMBL" id="ETN00874.1"/>
    </source>
</evidence>
<reference evidence="2 3" key="2">
    <citation type="submission" date="2013-11" db="EMBL/GenBank/DDBJ databases">
        <title>The Genome Sequence of Phytophthora parasitica INRA-310.</title>
        <authorList>
            <consortium name="The Broad Institute Genomics Platform"/>
            <person name="Russ C."/>
            <person name="Tyler B."/>
            <person name="Panabieres F."/>
            <person name="Shan W."/>
            <person name="Tripathy S."/>
            <person name="Grunwald N."/>
            <person name="Machado M."/>
            <person name="Johnson C.S."/>
            <person name="Arredondo F."/>
            <person name="Hong C."/>
            <person name="Coffey M."/>
            <person name="Young S.K."/>
            <person name="Zeng Q."/>
            <person name="Gargeya S."/>
            <person name="Fitzgerald M."/>
            <person name="Abouelleil A."/>
            <person name="Alvarado L."/>
            <person name="Chapman S.B."/>
            <person name="Gainer-Dewar J."/>
            <person name="Goldberg J."/>
            <person name="Griggs A."/>
            <person name="Gujja S."/>
            <person name="Hansen M."/>
            <person name="Howarth C."/>
            <person name="Imamovic A."/>
            <person name="Ireland A."/>
            <person name="Larimer J."/>
            <person name="McCowan C."/>
            <person name="Murphy C."/>
            <person name="Pearson M."/>
            <person name="Poon T.W."/>
            <person name="Priest M."/>
            <person name="Roberts A."/>
            <person name="Saif S."/>
            <person name="Shea T."/>
            <person name="Sykes S."/>
            <person name="Wortman J."/>
            <person name="Nusbaum C."/>
            <person name="Birren B."/>
        </authorList>
    </citation>
    <scope>NUCLEOTIDE SEQUENCE [LARGE SCALE GENOMIC DNA]</scope>
    <source>
        <strain evidence="2 3">INRA-310</strain>
    </source>
</reference>
<dbReference type="VEuPathDB" id="FungiDB:PPTG_17758"/>
<reference evidence="3" key="1">
    <citation type="submission" date="2011-12" db="EMBL/GenBank/DDBJ databases">
        <authorList>
            <consortium name="The Broad Institute Genome Sequencing Platform"/>
            <person name="Russ C."/>
            <person name="Tyler B."/>
            <person name="Panabieres F."/>
            <person name="Shan W."/>
            <person name="Tripathy S."/>
            <person name="Grunwald N."/>
            <person name="Machado M."/>
            <person name="Young S.K."/>
            <person name="Zeng Q."/>
            <person name="Gargeya S."/>
            <person name="Fitzgerald M."/>
            <person name="Haas B."/>
            <person name="Abouelleil A."/>
            <person name="Alvarado L."/>
            <person name="Arachchi H.M."/>
            <person name="Berlin A."/>
            <person name="Chapman S.B."/>
            <person name="Gearin G."/>
            <person name="Goldberg J."/>
            <person name="Griggs A."/>
            <person name="Gujja S."/>
            <person name="Hansen M."/>
            <person name="Heiman D."/>
            <person name="Howarth C."/>
            <person name="Larimer J."/>
            <person name="Lui A."/>
            <person name="MacDonald P.J.P."/>
            <person name="McCowen C."/>
            <person name="Montmayeur A."/>
            <person name="Murphy C."/>
            <person name="Neiman D."/>
            <person name="Pearson M."/>
            <person name="Priest M."/>
            <person name="Roberts A."/>
            <person name="Saif S."/>
            <person name="Shea T."/>
            <person name="Sisk P."/>
            <person name="Stolte C."/>
            <person name="Sykes S."/>
            <person name="Wortman J."/>
            <person name="Nusbaum C."/>
            <person name="Birren B."/>
        </authorList>
    </citation>
    <scope>NUCLEOTIDE SEQUENCE [LARGE SCALE GENOMIC DNA]</scope>
    <source>
        <strain evidence="3">INRA-310</strain>
    </source>
</reference>
<evidence type="ECO:0000313" key="3">
    <source>
        <dbReference type="Proteomes" id="UP000018817"/>
    </source>
</evidence>
<dbReference type="OrthoDB" id="144439at2759"/>
<feature type="region of interest" description="Disordered" evidence="1">
    <location>
        <begin position="29"/>
        <end position="68"/>
    </location>
</feature>
<organism evidence="2 3">
    <name type="scientific">Phytophthora nicotianae (strain INRA-310)</name>
    <name type="common">Phytophthora parasitica</name>
    <dbReference type="NCBI Taxonomy" id="761204"/>
    <lineage>
        <taxon>Eukaryota</taxon>
        <taxon>Sar</taxon>
        <taxon>Stramenopiles</taxon>
        <taxon>Oomycota</taxon>
        <taxon>Peronosporomycetes</taxon>
        <taxon>Peronosporales</taxon>
        <taxon>Peronosporaceae</taxon>
        <taxon>Phytophthora</taxon>
    </lineage>
</organism>